<dbReference type="VEuPathDB" id="PlasmoDB:PVX_053690"/>
<sequence length="313" mass="36471">MGCDPTISDESYKFFEDIDGYIEKSNAVENTDIDPEYFSACTSFSKNWETKLKNKETAKRICGKYIKLYESLYYLKNNLKTHSNYKIDCRFLNYWINSKLNNKVIDDNICVSTFYITLESHCSENFQHVLSSCEMYNINKDELDKITILYNLHNKRNEINTIINSQRDLERSKLNELSSECSTKYKKGLAMCHNKDDKFCELLENFKKKYEELYPTVETKGHDYSKYFKRLSGYENSNIISTAVTGSIVGLIPLMGILYKYTPMGQLLKPNKGKVTDGQIYNGNDKRNISLMDQESEESTFHQGTYNIKYQSA</sequence>
<feature type="transmembrane region" description="Helical" evidence="1">
    <location>
        <begin position="239"/>
        <end position="259"/>
    </location>
</feature>
<dbReference type="Proteomes" id="UP000196402">
    <property type="component" value="Unassembled WGS sequence"/>
</dbReference>
<keyword evidence="1" id="KW-0812">Transmembrane</keyword>
<organism evidence="2 3">
    <name type="scientific">Plasmodium vivax</name>
    <name type="common">malaria parasite P. vivax</name>
    <dbReference type="NCBI Taxonomy" id="5855"/>
    <lineage>
        <taxon>Eukaryota</taxon>
        <taxon>Sar</taxon>
        <taxon>Alveolata</taxon>
        <taxon>Apicomplexa</taxon>
        <taxon>Aconoidasida</taxon>
        <taxon>Haemosporida</taxon>
        <taxon>Plasmodiidae</taxon>
        <taxon>Plasmodium</taxon>
        <taxon>Plasmodium (Plasmodium)</taxon>
    </lineage>
</organism>
<proteinExistence type="predicted"/>
<reference evidence="2 3" key="1">
    <citation type="submission" date="2016-07" db="EMBL/GenBank/DDBJ databases">
        <authorList>
            <consortium name="Pathogen Informatics"/>
        </authorList>
    </citation>
    <scope>NUCLEOTIDE SEQUENCE [LARGE SCALE GENOMIC DNA]</scope>
</reference>
<dbReference type="AlphaFoldDB" id="A0A1G4EIE5"/>
<accession>A0A1G4EIE5</accession>
<evidence type="ECO:0000256" key="1">
    <source>
        <dbReference type="SAM" id="Phobius"/>
    </source>
</evidence>
<dbReference type="VEuPathDB" id="PlasmoDB:PVPAM_000019700"/>
<dbReference type="VEuPathDB" id="PlasmoDB:PVW1_020027600"/>
<protein>
    <submittedName>
        <fullName evidence="2">VIR protein</fullName>
    </submittedName>
</protein>
<dbReference type="Pfam" id="PF05795">
    <property type="entry name" value="Plasmodium_Vir"/>
    <property type="match status" value="1"/>
</dbReference>
<name>A0A1G4EIE5_PLAVI</name>
<evidence type="ECO:0000313" key="2">
    <source>
        <dbReference type="EMBL" id="SCA83574.1"/>
    </source>
</evidence>
<dbReference type="VEuPathDB" id="PlasmoDB:PVP01_0006150"/>
<gene>
    <name evidence="2" type="ORF">PVT01_000059200</name>
</gene>
<keyword evidence="1" id="KW-1133">Transmembrane helix</keyword>
<evidence type="ECO:0000313" key="3">
    <source>
        <dbReference type="Proteomes" id="UP000196402"/>
    </source>
</evidence>
<dbReference type="InterPro" id="IPR008780">
    <property type="entry name" value="Plasmodium_Vir"/>
</dbReference>
<keyword evidence="1" id="KW-0472">Membrane</keyword>
<dbReference type="EMBL" id="FLYH01000155">
    <property type="protein sequence ID" value="SCA83574.1"/>
    <property type="molecule type" value="Genomic_DNA"/>
</dbReference>